<dbReference type="Proteomes" id="UP000249340">
    <property type="component" value="Chromosome"/>
</dbReference>
<dbReference type="KEGG" id="stri:C7M71_012590"/>
<protein>
    <submittedName>
        <fullName evidence="1">Uncharacterized protein</fullName>
    </submittedName>
</protein>
<reference evidence="2" key="1">
    <citation type="submission" date="2018-07" db="EMBL/GenBank/DDBJ databases">
        <title>Streptacidiphilus bronchialis DSM 106435 chromosome.</title>
        <authorList>
            <person name="Batra D."/>
            <person name="Gulvik C.A."/>
        </authorList>
    </citation>
    <scope>NUCLEOTIDE SEQUENCE [LARGE SCALE GENOMIC DNA]</scope>
    <source>
        <strain evidence="2">DSM 106435</strain>
    </source>
</reference>
<gene>
    <name evidence="1" type="ORF">C7M71_012590</name>
</gene>
<dbReference type="EMBL" id="CP031264">
    <property type="protein sequence ID" value="AXI78155.1"/>
    <property type="molecule type" value="Genomic_DNA"/>
</dbReference>
<evidence type="ECO:0000313" key="1">
    <source>
        <dbReference type="EMBL" id="AXI78155.1"/>
    </source>
</evidence>
<proteinExistence type="predicted"/>
<accession>A0A345SWQ0</accession>
<organism evidence="1 2">
    <name type="scientific">Peterkaempfera bronchialis</name>
    <dbReference type="NCBI Taxonomy" id="2126346"/>
    <lineage>
        <taxon>Bacteria</taxon>
        <taxon>Bacillati</taxon>
        <taxon>Actinomycetota</taxon>
        <taxon>Actinomycetes</taxon>
        <taxon>Kitasatosporales</taxon>
        <taxon>Streptomycetaceae</taxon>
        <taxon>Peterkaempfera</taxon>
    </lineage>
</organism>
<sequence length="135" mass="14951">MDQIAELARVAAPAITRLMVTESWALLRDGIAALWQQIYPGQGEVIARDLDAIREEMRNPVGEDAPTAEVVQQEWRRRLRRHLEENPELVPQLEQLLDSLQVAAPAPRQVHQTARATGGSTVNQAGGNITIVTTK</sequence>
<dbReference type="AlphaFoldDB" id="A0A345SWQ0"/>
<evidence type="ECO:0000313" key="2">
    <source>
        <dbReference type="Proteomes" id="UP000249340"/>
    </source>
</evidence>
<keyword evidence="2" id="KW-1185">Reference proteome</keyword>
<dbReference type="RefSeq" id="WP_111490887.1">
    <property type="nucleotide sequence ID" value="NZ_CP031264.1"/>
</dbReference>
<name>A0A345SWQ0_9ACTN</name>